<dbReference type="GO" id="GO:0016491">
    <property type="term" value="F:oxidoreductase activity"/>
    <property type="evidence" value="ECO:0007669"/>
    <property type="project" value="InterPro"/>
</dbReference>
<dbReference type="RefSeq" id="WP_033684930.1">
    <property type="nucleotide sequence ID" value="NZ_JPGW01000011.1"/>
</dbReference>
<dbReference type="Gene3D" id="3.40.50.720">
    <property type="entry name" value="NAD(P)-binding Rossmann-like Domain"/>
    <property type="match status" value="1"/>
</dbReference>
<dbReference type="InterPro" id="IPR011032">
    <property type="entry name" value="GroES-like_sf"/>
</dbReference>
<dbReference type="AlphaFoldDB" id="A0A081SC48"/>
<dbReference type="EMBL" id="JPGW01000011">
    <property type="protein sequence ID" value="KER08501.1"/>
    <property type="molecule type" value="Genomic_DNA"/>
</dbReference>
<dbReference type="Proteomes" id="UP000028067">
    <property type="component" value="Unassembled WGS sequence"/>
</dbReference>
<dbReference type="PATRIC" id="fig|28037.94.peg.488"/>
<dbReference type="InterPro" id="IPR020843">
    <property type="entry name" value="ER"/>
</dbReference>
<dbReference type="Pfam" id="PF08240">
    <property type="entry name" value="ADH_N"/>
    <property type="match status" value="1"/>
</dbReference>
<sequence>MVVKAIEYSRFGNEEVLDLLKIDSTALDVNQVRVEVHAVGLNPIDYKTFEGAKPLRFLSFITKLRKPSRWFESQSSLFPRGVGRDFSGVITEVGNEVTRFSVGDKVFGTMISDPGLGTNRGALATEICVNESEIVLKPEMIDMTHAATMGVAALTVGGAFRRIGLNSRDTVVISAAAGGIGSIAVQYAVAKGATVIGIASKKNAEYLKSLGAIPVSYEENIKKALLSASPTPITKFLDCYGPDYVRLAFSLGLKGTAIGTLVPSPYVMIKGAQFTGPRHSTYDDFSTLAEMVSDGKIQLKIDQVYDFSLKSVREAYRSLKMGHSRGKKVVKVRE</sequence>
<feature type="domain" description="Enoyl reductase (ER)" evidence="1">
    <location>
        <begin position="12"/>
        <end position="330"/>
    </location>
</feature>
<dbReference type="SMART" id="SM00829">
    <property type="entry name" value="PKS_ER"/>
    <property type="match status" value="1"/>
</dbReference>
<evidence type="ECO:0000313" key="2">
    <source>
        <dbReference type="EMBL" id="KER08501.1"/>
    </source>
</evidence>
<evidence type="ECO:0000259" key="1">
    <source>
        <dbReference type="SMART" id="SM00829"/>
    </source>
</evidence>
<accession>A0A081SC48</accession>
<evidence type="ECO:0000313" key="3">
    <source>
        <dbReference type="Proteomes" id="UP000028067"/>
    </source>
</evidence>
<dbReference type="SUPFAM" id="SSF51735">
    <property type="entry name" value="NAD(P)-binding Rossmann-fold domains"/>
    <property type="match status" value="1"/>
</dbReference>
<dbReference type="PANTHER" id="PTHR11695:SF294">
    <property type="entry name" value="RETICULON-4-INTERACTING PROTEIN 1, MITOCHONDRIAL"/>
    <property type="match status" value="1"/>
</dbReference>
<gene>
    <name evidence="2" type="ORF">SK271_0544</name>
</gene>
<dbReference type="Pfam" id="PF13602">
    <property type="entry name" value="ADH_zinc_N_2"/>
    <property type="match status" value="1"/>
</dbReference>
<dbReference type="InterPro" id="IPR036291">
    <property type="entry name" value="NAD(P)-bd_dom_sf"/>
</dbReference>
<organism evidence="2 3">
    <name type="scientific">Streptococcus mitis</name>
    <dbReference type="NCBI Taxonomy" id="28037"/>
    <lineage>
        <taxon>Bacteria</taxon>
        <taxon>Bacillati</taxon>
        <taxon>Bacillota</taxon>
        <taxon>Bacilli</taxon>
        <taxon>Lactobacillales</taxon>
        <taxon>Streptococcaceae</taxon>
        <taxon>Streptococcus</taxon>
        <taxon>Streptococcus mitis group</taxon>
    </lineage>
</organism>
<name>A0A081SC48_STRMT</name>
<protein>
    <submittedName>
        <fullName evidence="2">Zinc-binding dehydrogenase family protein</fullName>
    </submittedName>
</protein>
<dbReference type="SUPFAM" id="SSF50129">
    <property type="entry name" value="GroES-like"/>
    <property type="match status" value="1"/>
</dbReference>
<dbReference type="Pfam" id="PF00107">
    <property type="entry name" value="ADH_zinc_N"/>
    <property type="match status" value="1"/>
</dbReference>
<proteinExistence type="predicted"/>
<dbReference type="InterPro" id="IPR013154">
    <property type="entry name" value="ADH-like_N"/>
</dbReference>
<comment type="caution">
    <text evidence="2">The sequence shown here is derived from an EMBL/GenBank/DDBJ whole genome shotgun (WGS) entry which is preliminary data.</text>
</comment>
<reference evidence="2 3" key="1">
    <citation type="submission" date="2014-05" db="EMBL/GenBank/DDBJ databases">
        <authorList>
            <person name="Daugherty S.C."/>
            <person name="Tallon L.J."/>
            <person name="Sadzewicz L."/>
            <person name="Kilian M."/>
            <person name="Tettelin H."/>
        </authorList>
    </citation>
    <scope>NUCLEOTIDE SEQUENCE [LARGE SCALE GENOMIC DNA]</scope>
    <source>
        <strain evidence="2 3">SK271</strain>
    </source>
</reference>
<dbReference type="InterPro" id="IPR050700">
    <property type="entry name" value="YIM1/Zinc_Alcohol_DH_Fams"/>
</dbReference>
<dbReference type="CDD" id="cd05289">
    <property type="entry name" value="MDR_like_2"/>
    <property type="match status" value="1"/>
</dbReference>
<dbReference type="Gene3D" id="3.90.180.10">
    <property type="entry name" value="Medium-chain alcohol dehydrogenases, catalytic domain"/>
    <property type="match status" value="1"/>
</dbReference>
<dbReference type="InterPro" id="IPR013149">
    <property type="entry name" value="ADH-like_C"/>
</dbReference>
<dbReference type="PANTHER" id="PTHR11695">
    <property type="entry name" value="ALCOHOL DEHYDROGENASE RELATED"/>
    <property type="match status" value="1"/>
</dbReference>